<name>A0A0A9B2R3_ARUDO</name>
<sequence length="46" mass="4969">MSRASGGPHSLLPRPSSERRKGATGHNIIELRCQSPCSCSCPRSYP</sequence>
<dbReference type="AlphaFoldDB" id="A0A0A9B2R3"/>
<evidence type="ECO:0000313" key="2">
    <source>
        <dbReference type="EMBL" id="JAD57616.1"/>
    </source>
</evidence>
<evidence type="ECO:0000256" key="1">
    <source>
        <dbReference type="SAM" id="MobiDB-lite"/>
    </source>
</evidence>
<organism evidence="2">
    <name type="scientific">Arundo donax</name>
    <name type="common">Giant reed</name>
    <name type="synonym">Donax arundinaceus</name>
    <dbReference type="NCBI Taxonomy" id="35708"/>
    <lineage>
        <taxon>Eukaryota</taxon>
        <taxon>Viridiplantae</taxon>
        <taxon>Streptophyta</taxon>
        <taxon>Embryophyta</taxon>
        <taxon>Tracheophyta</taxon>
        <taxon>Spermatophyta</taxon>
        <taxon>Magnoliopsida</taxon>
        <taxon>Liliopsida</taxon>
        <taxon>Poales</taxon>
        <taxon>Poaceae</taxon>
        <taxon>PACMAD clade</taxon>
        <taxon>Arundinoideae</taxon>
        <taxon>Arundineae</taxon>
        <taxon>Arundo</taxon>
    </lineage>
</organism>
<reference evidence="2" key="1">
    <citation type="submission" date="2014-09" db="EMBL/GenBank/DDBJ databases">
        <authorList>
            <person name="Magalhaes I.L.F."/>
            <person name="Oliveira U."/>
            <person name="Santos F.R."/>
            <person name="Vidigal T.H.D.A."/>
            <person name="Brescovit A.D."/>
            <person name="Santos A.J."/>
        </authorList>
    </citation>
    <scope>NUCLEOTIDE SEQUENCE</scope>
    <source>
        <tissue evidence="2">Shoot tissue taken approximately 20 cm above the soil surface</tissue>
    </source>
</reference>
<reference evidence="2" key="2">
    <citation type="journal article" date="2015" name="Data Brief">
        <title>Shoot transcriptome of the giant reed, Arundo donax.</title>
        <authorList>
            <person name="Barrero R.A."/>
            <person name="Guerrero F.D."/>
            <person name="Moolhuijzen P."/>
            <person name="Goolsby J.A."/>
            <person name="Tidwell J."/>
            <person name="Bellgard S.E."/>
            <person name="Bellgard M.I."/>
        </authorList>
    </citation>
    <scope>NUCLEOTIDE SEQUENCE</scope>
    <source>
        <tissue evidence="2">Shoot tissue taken approximately 20 cm above the soil surface</tissue>
    </source>
</reference>
<protein>
    <submittedName>
        <fullName evidence="2">Uncharacterized protein</fullName>
    </submittedName>
</protein>
<dbReference type="EMBL" id="GBRH01240279">
    <property type="protein sequence ID" value="JAD57616.1"/>
    <property type="molecule type" value="Transcribed_RNA"/>
</dbReference>
<accession>A0A0A9B2R3</accession>
<proteinExistence type="predicted"/>
<feature type="region of interest" description="Disordered" evidence="1">
    <location>
        <begin position="1"/>
        <end position="27"/>
    </location>
</feature>